<dbReference type="PROSITE" id="PS51269">
    <property type="entry name" value="COMM"/>
    <property type="match status" value="1"/>
</dbReference>
<evidence type="ECO:0000313" key="3">
    <source>
        <dbReference type="RefSeq" id="XP_022321747.1"/>
    </source>
</evidence>
<dbReference type="Pfam" id="PF22838">
    <property type="entry name" value="COMMD8_HN"/>
    <property type="match status" value="1"/>
</dbReference>
<dbReference type="Proteomes" id="UP000694844">
    <property type="component" value="Chromosome 3"/>
</dbReference>
<dbReference type="InterPro" id="IPR055184">
    <property type="entry name" value="COMMD8_HN"/>
</dbReference>
<dbReference type="AlphaFoldDB" id="A0A8B8D0T3"/>
<feature type="domain" description="COMM" evidence="1">
    <location>
        <begin position="120"/>
        <end position="187"/>
    </location>
</feature>
<evidence type="ECO:0000313" key="2">
    <source>
        <dbReference type="Proteomes" id="UP000694844"/>
    </source>
</evidence>
<sequence length="188" mass="21579">MTVKMANIEEVGLSSLKKTDVKSATKLLHSLVDGICKRGHLHYQDYEQTWTLEEWFDLVDSSERVVKAAIREPLNKDQIYQRLGSLPEEFQSVFLDVINSRRQDIHQQLITDTNLISKATLKDFDWQIKLAMASDKLSSIQEPILNLDLDVQSEAVTQIHSLELTREDLNKLISSLDSANRAVQQWKT</sequence>
<dbReference type="RefSeq" id="XP_022321747.1">
    <property type="nucleotide sequence ID" value="XM_022466039.1"/>
</dbReference>
<protein>
    <submittedName>
        <fullName evidence="3">COMM domain-containing protein 8-like</fullName>
    </submittedName>
</protein>
<evidence type="ECO:0000259" key="1">
    <source>
        <dbReference type="PROSITE" id="PS51269"/>
    </source>
</evidence>
<dbReference type="OrthoDB" id="17646at2759"/>
<dbReference type="InterPro" id="IPR047155">
    <property type="entry name" value="COMMD4/6/7/8"/>
</dbReference>
<dbReference type="KEGG" id="cvn:111123604"/>
<proteinExistence type="predicted"/>
<gene>
    <name evidence="3" type="primary">LOC111123604</name>
</gene>
<keyword evidence="2" id="KW-1185">Reference proteome</keyword>
<reference evidence="3" key="1">
    <citation type="submission" date="2025-08" db="UniProtKB">
        <authorList>
            <consortium name="RefSeq"/>
        </authorList>
    </citation>
    <scope>IDENTIFICATION</scope>
    <source>
        <tissue evidence="3">Whole sample</tissue>
    </source>
</reference>
<dbReference type="PANTHER" id="PTHR16231">
    <property type="entry name" value="COMM DOMAIN-CONTAINING PROTEIN 4-8 FAMILY MEMBER"/>
    <property type="match status" value="1"/>
</dbReference>
<dbReference type="InterPro" id="IPR017920">
    <property type="entry name" value="COMM"/>
</dbReference>
<dbReference type="Pfam" id="PF07258">
    <property type="entry name" value="COMM_domain"/>
    <property type="match status" value="1"/>
</dbReference>
<accession>A0A8B8D0T3</accession>
<name>A0A8B8D0T3_CRAVI</name>
<dbReference type="GeneID" id="111123604"/>
<organism evidence="2 3">
    <name type="scientific">Crassostrea virginica</name>
    <name type="common">Eastern oyster</name>
    <dbReference type="NCBI Taxonomy" id="6565"/>
    <lineage>
        <taxon>Eukaryota</taxon>
        <taxon>Metazoa</taxon>
        <taxon>Spiralia</taxon>
        <taxon>Lophotrochozoa</taxon>
        <taxon>Mollusca</taxon>
        <taxon>Bivalvia</taxon>
        <taxon>Autobranchia</taxon>
        <taxon>Pteriomorphia</taxon>
        <taxon>Ostreida</taxon>
        <taxon>Ostreoidea</taxon>
        <taxon>Ostreidae</taxon>
        <taxon>Crassostrea</taxon>
    </lineage>
</organism>
<dbReference type="PANTHER" id="PTHR16231:SF0">
    <property type="entry name" value="COMM DOMAIN-CONTAINING PROTEIN 8"/>
    <property type="match status" value="1"/>
</dbReference>